<evidence type="ECO:0008006" key="4">
    <source>
        <dbReference type="Google" id="ProtNLM"/>
    </source>
</evidence>
<gene>
    <name evidence="2" type="ORF">MKW98_021175</name>
</gene>
<evidence type="ECO:0000256" key="1">
    <source>
        <dbReference type="SAM" id="MobiDB-lite"/>
    </source>
</evidence>
<protein>
    <recommendedName>
        <fullName evidence="4">Embryo sac development arrest 6</fullName>
    </recommendedName>
</protein>
<comment type="caution">
    <text evidence="2">The sequence shown here is derived from an EMBL/GenBank/DDBJ whole genome shotgun (WGS) entry which is preliminary data.</text>
</comment>
<sequence length="159" mass="17061">MSNYTKPDHHHFGVASRKRKVRDTSISAVMANEPTPTPTPTPPTLSKSPVASAASKDNNWLLAGYLAHEFLTSGTLLGQKWDPARAEANPITPRNNIPNIRGRPTAVGVGGAAGSEAKAVRSQQKIHSSYTDVSKLLKSDGVHIEGVVNPTQLAKWLHL</sequence>
<feature type="region of interest" description="Disordered" evidence="1">
    <location>
        <begin position="1"/>
        <end position="51"/>
    </location>
</feature>
<feature type="compositionally biased region" description="Basic and acidic residues" evidence="1">
    <location>
        <begin position="1"/>
        <end position="11"/>
    </location>
</feature>
<dbReference type="PANTHER" id="PTHR34657:SF4">
    <property type="entry name" value="EMBRYO SAC DEVELOPMENT ARREST 6"/>
    <property type="match status" value="1"/>
</dbReference>
<organism evidence="2 3">
    <name type="scientific">Papaver atlanticum</name>
    <dbReference type="NCBI Taxonomy" id="357466"/>
    <lineage>
        <taxon>Eukaryota</taxon>
        <taxon>Viridiplantae</taxon>
        <taxon>Streptophyta</taxon>
        <taxon>Embryophyta</taxon>
        <taxon>Tracheophyta</taxon>
        <taxon>Spermatophyta</taxon>
        <taxon>Magnoliopsida</taxon>
        <taxon>Ranunculales</taxon>
        <taxon>Papaveraceae</taxon>
        <taxon>Papaveroideae</taxon>
        <taxon>Papaver</taxon>
    </lineage>
</organism>
<reference evidence="2" key="1">
    <citation type="submission" date="2022-04" db="EMBL/GenBank/DDBJ databases">
        <title>A functionally conserved STORR gene fusion in Papaver species that diverged 16.8 million years ago.</title>
        <authorList>
            <person name="Catania T."/>
        </authorList>
    </citation>
    <scope>NUCLEOTIDE SEQUENCE</scope>
    <source>
        <strain evidence="2">S-188037</strain>
    </source>
</reference>
<dbReference type="AlphaFoldDB" id="A0AAD4TA37"/>
<proteinExistence type="predicted"/>
<evidence type="ECO:0000313" key="2">
    <source>
        <dbReference type="EMBL" id="KAI3944717.1"/>
    </source>
</evidence>
<name>A0AAD4TA37_9MAGN</name>
<dbReference type="Proteomes" id="UP001202328">
    <property type="component" value="Unassembled WGS sequence"/>
</dbReference>
<keyword evidence="3" id="KW-1185">Reference proteome</keyword>
<dbReference type="EMBL" id="JAJJMB010004025">
    <property type="protein sequence ID" value="KAI3944717.1"/>
    <property type="molecule type" value="Genomic_DNA"/>
</dbReference>
<dbReference type="PANTHER" id="PTHR34657">
    <property type="entry name" value="EMBRYO SAC DEVELOPMENT ARREST 6"/>
    <property type="match status" value="1"/>
</dbReference>
<accession>A0AAD4TA37</accession>
<evidence type="ECO:0000313" key="3">
    <source>
        <dbReference type="Proteomes" id="UP001202328"/>
    </source>
</evidence>